<keyword evidence="2" id="KW-0812">Transmembrane</keyword>
<dbReference type="RefSeq" id="WP_147263710.1">
    <property type="nucleotide sequence ID" value="NZ_QNRR01000017.1"/>
</dbReference>
<organism evidence="3 4">
    <name type="scientific">Roseimicrobium gellanilyticum</name>
    <dbReference type="NCBI Taxonomy" id="748857"/>
    <lineage>
        <taxon>Bacteria</taxon>
        <taxon>Pseudomonadati</taxon>
        <taxon>Verrucomicrobiota</taxon>
        <taxon>Verrucomicrobiia</taxon>
        <taxon>Verrucomicrobiales</taxon>
        <taxon>Verrucomicrobiaceae</taxon>
        <taxon>Roseimicrobium</taxon>
    </lineage>
</organism>
<sequence length="516" mass="56515">MMSRNTKLLMVVGALVMGMLMLVKVLSNPTGGLAGLIKYAAVPLLLMCFLSPRVGLVLLSIMGFYGDFYKKLAVYYGTVSLDTVKEVLAVSVAMLGATLGGAALQMIYNRVKPDRTTVAISVATVLLTGFLFASGGGEAMANRIQYAVNSGLYLGLAAVICLYYVDREDALKLCRLHYWLGVPWVLWAIRQYYFDFTELEWTYAATELSPVLYSQMFQTPDVPRPYGFASTSSAFGVIMYLFCFGVWHAMRYARARMGFLLCTVIYGVGLYVSMQRTLLLVPFLVAGTYILFRTRAGTVFFYTSCVTMAIAAVMLSDVALKNLGAMNSAIEGSGGWTNRVVRVATFADRLKGWTRLKRASSYSLIGTRWSSATGGGKEFDDESYSHDSINKILINFGVMGLAAVGAALFLTARFAHRTVLGIRDSMDRDAAVFVLALLAVAGALMLMGGNNLHTVPINLVVVTYLGLAAGTIRRNTLTQEAEESDEEEVPEPSVRPMVLRPYSAERHPLRPSTRWG</sequence>
<dbReference type="AlphaFoldDB" id="A0A366H4Q0"/>
<feature type="transmembrane region" description="Helical" evidence="2">
    <location>
        <begin position="254"/>
        <end position="271"/>
    </location>
</feature>
<evidence type="ECO:0000256" key="1">
    <source>
        <dbReference type="SAM" id="MobiDB-lite"/>
    </source>
</evidence>
<feature type="transmembrane region" description="Helical" evidence="2">
    <location>
        <begin position="39"/>
        <end position="66"/>
    </location>
</feature>
<feature type="transmembrane region" description="Helical" evidence="2">
    <location>
        <begin position="116"/>
        <end position="134"/>
    </location>
</feature>
<feature type="transmembrane region" description="Helical" evidence="2">
    <location>
        <begin position="86"/>
        <end position="104"/>
    </location>
</feature>
<feature type="compositionally biased region" description="Acidic residues" evidence="1">
    <location>
        <begin position="480"/>
        <end position="490"/>
    </location>
</feature>
<proteinExistence type="predicted"/>
<feature type="transmembrane region" description="Helical" evidence="2">
    <location>
        <begin position="392"/>
        <end position="410"/>
    </location>
</feature>
<evidence type="ECO:0000313" key="3">
    <source>
        <dbReference type="EMBL" id="RBP36365.1"/>
    </source>
</evidence>
<dbReference type="OrthoDB" id="177496at2"/>
<keyword evidence="2" id="KW-1133">Transmembrane helix</keyword>
<feature type="transmembrane region" description="Helical" evidence="2">
    <location>
        <begin position="146"/>
        <end position="165"/>
    </location>
</feature>
<dbReference type="EMBL" id="QNRR01000017">
    <property type="protein sequence ID" value="RBP36365.1"/>
    <property type="molecule type" value="Genomic_DNA"/>
</dbReference>
<feature type="transmembrane region" description="Helical" evidence="2">
    <location>
        <begin position="6"/>
        <end position="27"/>
    </location>
</feature>
<feature type="transmembrane region" description="Helical" evidence="2">
    <location>
        <begin position="430"/>
        <end position="449"/>
    </location>
</feature>
<gene>
    <name evidence="3" type="ORF">DES53_11776</name>
</gene>
<evidence type="ECO:0008006" key="5">
    <source>
        <dbReference type="Google" id="ProtNLM"/>
    </source>
</evidence>
<comment type="caution">
    <text evidence="3">The sequence shown here is derived from an EMBL/GenBank/DDBJ whole genome shotgun (WGS) entry which is preliminary data.</text>
</comment>
<evidence type="ECO:0000256" key="2">
    <source>
        <dbReference type="SAM" id="Phobius"/>
    </source>
</evidence>
<feature type="region of interest" description="Disordered" evidence="1">
    <location>
        <begin position="478"/>
        <end position="516"/>
    </location>
</feature>
<accession>A0A366H4Q0</accession>
<dbReference type="Proteomes" id="UP000253426">
    <property type="component" value="Unassembled WGS sequence"/>
</dbReference>
<feature type="transmembrane region" description="Helical" evidence="2">
    <location>
        <begin position="177"/>
        <end position="194"/>
    </location>
</feature>
<keyword evidence="4" id="KW-1185">Reference proteome</keyword>
<name>A0A366H4Q0_9BACT</name>
<evidence type="ECO:0000313" key="4">
    <source>
        <dbReference type="Proteomes" id="UP000253426"/>
    </source>
</evidence>
<feature type="transmembrane region" description="Helical" evidence="2">
    <location>
        <begin position="299"/>
        <end position="320"/>
    </location>
</feature>
<feature type="transmembrane region" description="Helical" evidence="2">
    <location>
        <begin position="226"/>
        <end position="247"/>
    </location>
</feature>
<reference evidence="3 4" key="1">
    <citation type="submission" date="2018-06" db="EMBL/GenBank/DDBJ databases">
        <title>Genomic Encyclopedia of Type Strains, Phase IV (KMG-IV): sequencing the most valuable type-strain genomes for metagenomic binning, comparative biology and taxonomic classification.</title>
        <authorList>
            <person name="Goeker M."/>
        </authorList>
    </citation>
    <scope>NUCLEOTIDE SEQUENCE [LARGE SCALE GENOMIC DNA]</scope>
    <source>
        <strain evidence="3 4">DSM 25532</strain>
    </source>
</reference>
<protein>
    <recommendedName>
        <fullName evidence="5">O-antigen ligase-like membrane protein</fullName>
    </recommendedName>
</protein>
<keyword evidence="2" id="KW-0472">Membrane</keyword>